<dbReference type="EMBL" id="JACYFG010000003">
    <property type="protein sequence ID" value="MBD5778231.1"/>
    <property type="molecule type" value="Genomic_DNA"/>
</dbReference>
<dbReference type="InterPro" id="IPR013321">
    <property type="entry name" value="Arc_rbn_hlx_hlx"/>
</dbReference>
<protein>
    <submittedName>
        <fullName evidence="2">CopG family transcriptional regulator</fullName>
    </submittedName>
</protein>
<dbReference type="Proteomes" id="UP000622317">
    <property type="component" value="Unassembled WGS sequence"/>
</dbReference>
<dbReference type="Gene3D" id="1.10.1220.10">
    <property type="entry name" value="Met repressor-like"/>
    <property type="match status" value="1"/>
</dbReference>
<organism evidence="2 3">
    <name type="scientific">Pelagicoccus enzymogenes</name>
    <dbReference type="NCBI Taxonomy" id="2773457"/>
    <lineage>
        <taxon>Bacteria</taxon>
        <taxon>Pseudomonadati</taxon>
        <taxon>Verrucomicrobiota</taxon>
        <taxon>Opitutia</taxon>
        <taxon>Puniceicoccales</taxon>
        <taxon>Pelagicoccaceae</taxon>
        <taxon>Pelagicoccus</taxon>
    </lineage>
</organism>
<name>A0A927IFL5_9BACT</name>
<dbReference type="InterPro" id="IPR012869">
    <property type="entry name" value="RHH_5"/>
</dbReference>
<dbReference type="AlphaFoldDB" id="A0A927IFL5"/>
<dbReference type="Pfam" id="PF07878">
    <property type="entry name" value="RHH_5"/>
    <property type="match status" value="1"/>
</dbReference>
<accession>A0A927IFL5</accession>
<dbReference type="RefSeq" id="WP_191615366.1">
    <property type="nucleotide sequence ID" value="NZ_JACYFG010000003.1"/>
</dbReference>
<proteinExistence type="predicted"/>
<dbReference type="InterPro" id="IPR010985">
    <property type="entry name" value="Ribbon_hlx_hlx"/>
</dbReference>
<feature type="domain" description="CopG-like ribbon-helix-helix" evidence="1">
    <location>
        <begin position="1"/>
        <end position="41"/>
    </location>
</feature>
<reference evidence="2" key="1">
    <citation type="submission" date="2020-09" db="EMBL/GenBank/DDBJ databases">
        <title>Pelagicoccus enzymogenes sp. nov. with an EPS production, isolated from marine sediment.</title>
        <authorList>
            <person name="Feng X."/>
        </authorList>
    </citation>
    <scope>NUCLEOTIDE SEQUENCE</scope>
    <source>
        <strain evidence="2">NFK12</strain>
    </source>
</reference>
<comment type="caution">
    <text evidence="2">The sequence shown here is derived from an EMBL/GenBank/DDBJ whole genome shotgun (WGS) entry which is preliminary data.</text>
</comment>
<sequence length="73" mass="8338">MKRVTVYFEDDLHKALKLKAAEASSSVSDLVNQAIRESLSEDLDDLQAFRDRESEPTMDFETFLKSLKSDGRL</sequence>
<evidence type="ECO:0000313" key="3">
    <source>
        <dbReference type="Proteomes" id="UP000622317"/>
    </source>
</evidence>
<dbReference type="CDD" id="cd21631">
    <property type="entry name" value="RHH_CopG_NikR-like"/>
    <property type="match status" value="1"/>
</dbReference>
<evidence type="ECO:0000313" key="2">
    <source>
        <dbReference type="EMBL" id="MBD5778231.1"/>
    </source>
</evidence>
<evidence type="ECO:0000259" key="1">
    <source>
        <dbReference type="Pfam" id="PF07878"/>
    </source>
</evidence>
<dbReference type="SUPFAM" id="SSF47598">
    <property type="entry name" value="Ribbon-helix-helix"/>
    <property type="match status" value="1"/>
</dbReference>
<dbReference type="GO" id="GO:0006355">
    <property type="term" value="P:regulation of DNA-templated transcription"/>
    <property type="evidence" value="ECO:0007669"/>
    <property type="project" value="InterPro"/>
</dbReference>
<keyword evidence="3" id="KW-1185">Reference proteome</keyword>
<gene>
    <name evidence="2" type="ORF">IEN85_01825</name>
</gene>